<dbReference type="InterPro" id="IPR027417">
    <property type="entry name" value="P-loop_NTPase"/>
</dbReference>
<sequence length="730" mass="84561">MNQSPDFSIKKFDFDFNLVNEFNTIHQVKDLWPVVYILSDESVNEAYVGETTDAYARMSSHLKNNIKKKLTAVHLILSDKFNKSATLDIESNLIKYISGDGQYKLINGNVGLANHNYYQKKEVYWDIFKSIWDNLRAVGIAKHPIDFIDNSDLFKYSPYKTLSSEQKSGLLVIMKNLLDNTYKNIIVEGGAGTGKTILAIFLFKLLNTSNEDFNFEEFGDDELQFMDLVFELKRKYPNPKMALVVPMSSFRTTLKKVFKNIKGLNANMVIGPAEIVKDTFDIVIVDESHRLRRRVNLGAYFRAFDVVCEKLNLDKHTCNELDWITKQSESAIYFYDENQSIKPSDVKKEDFDKLKVNSLTKIEYLKSQFRSRGGNEYVNYISNLLQCKLAKLDTIYNSKDYEFILFDSIEDILNEIKSRDKENDLSRLVAGYSWPWMTNKKEAKQDYDIEIENTRLKWNSTNIDWVNSENSRDEVGCIHTTQGYDLNYTGIIFGNEITYDKETNEIKILKENYYDVNGKQSIVDPEELKDFILNIYKTIMLRGIKGTYVYVCDKNLREYFSQFMPKFKTKKESVFLEEEKVTPYVNSIPLYDLKVAAGNFSELQTIDDCQWIALPKTYKPSNDLFACQVIGESMNKIIPNDSICMFRKYTGGSRDGKIVLVEHTNIQDPDFGSGYTVKEYRSKKNIENDTWSHESIILKPLSFDSAYKDIILEEDELSSLKVIGVFECVL</sequence>
<dbReference type="InterPro" id="IPR036286">
    <property type="entry name" value="LexA/Signal_pep-like_sf"/>
</dbReference>
<dbReference type="Pfam" id="PF09848">
    <property type="entry name" value="SLFN-g3_helicase"/>
    <property type="match status" value="1"/>
</dbReference>
<dbReference type="RefSeq" id="WP_140960532.1">
    <property type="nucleotide sequence ID" value="NZ_VEVQ02000002.1"/>
</dbReference>
<dbReference type="InterPro" id="IPR035901">
    <property type="entry name" value="GIY-YIG_endonuc_sf"/>
</dbReference>
<keyword evidence="3" id="KW-1185">Reference proteome</keyword>
<dbReference type="InterPro" id="IPR018647">
    <property type="entry name" value="SLFN_3-like_DNA/RNA_helicase"/>
</dbReference>
<accession>A0ABX0IPF9</accession>
<dbReference type="Pfam" id="PF00717">
    <property type="entry name" value="Peptidase_S24"/>
    <property type="match status" value="1"/>
</dbReference>
<dbReference type="Pfam" id="PF01541">
    <property type="entry name" value="GIY-YIG"/>
    <property type="match status" value="1"/>
</dbReference>
<dbReference type="CDD" id="cd10439">
    <property type="entry name" value="GIY-YIG_COG3410"/>
    <property type="match status" value="1"/>
</dbReference>
<dbReference type="EMBL" id="VEVQ02000002">
    <property type="protein sequence ID" value="NHN24955.1"/>
    <property type="molecule type" value="Genomic_DNA"/>
</dbReference>
<dbReference type="SUPFAM" id="SSF52540">
    <property type="entry name" value="P-loop containing nucleoside triphosphate hydrolases"/>
    <property type="match status" value="1"/>
</dbReference>
<organism evidence="2 3">
    <name type="scientific">Flavobacterium jejuense</name>
    <dbReference type="NCBI Taxonomy" id="1544455"/>
    <lineage>
        <taxon>Bacteria</taxon>
        <taxon>Pseudomonadati</taxon>
        <taxon>Bacteroidota</taxon>
        <taxon>Flavobacteriia</taxon>
        <taxon>Flavobacteriales</taxon>
        <taxon>Flavobacteriaceae</taxon>
        <taxon>Flavobacterium</taxon>
    </lineage>
</organism>
<evidence type="ECO:0000313" key="3">
    <source>
        <dbReference type="Proteomes" id="UP000817854"/>
    </source>
</evidence>
<name>A0ABX0IPF9_9FLAO</name>
<reference evidence="2 3" key="2">
    <citation type="submission" date="2019-05" db="EMBL/GenBank/DDBJ databases">
        <authorList>
            <person name="Lianzixin W."/>
        </authorList>
    </citation>
    <scope>NUCLEOTIDE SEQUENCE [LARGE SCALE GENOMIC DNA]</scope>
    <source>
        <strain evidence="2 3">EC11</strain>
    </source>
</reference>
<protein>
    <submittedName>
        <fullName evidence="2">DUF2075 domain-containing protein</fullName>
    </submittedName>
</protein>
<feature type="domain" description="GIY-YIG" evidence="1">
    <location>
        <begin position="31"/>
        <end position="106"/>
    </location>
</feature>
<reference evidence="2 3" key="3">
    <citation type="submission" date="2020-02" db="EMBL/GenBank/DDBJ databases">
        <title>Flavobacterium profundi sp. nov., isolated from a deep-sea seamount.</title>
        <authorList>
            <person name="Zhang D.-C."/>
        </authorList>
    </citation>
    <scope>NUCLEOTIDE SEQUENCE [LARGE SCALE GENOMIC DNA]</scope>
    <source>
        <strain evidence="2 3">EC11</strain>
    </source>
</reference>
<dbReference type="SUPFAM" id="SSF51306">
    <property type="entry name" value="LexA/Signal peptidase"/>
    <property type="match status" value="1"/>
</dbReference>
<reference evidence="3" key="1">
    <citation type="submission" date="2019-05" db="EMBL/GenBank/DDBJ databases">
        <title>Flavobacterium profundi sp. nov., isolated from a deep-sea seamount.</title>
        <authorList>
            <person name="Zhang D.-C."/>
        </authorList>
    </citation>
    <scope>NUCLEOTIDE SEQUENCE [LARGE SCALE GENOMIC DNA]</scope>
    <source>
        <strain evidence="3">EC11</strain>
    </source>
</reference>
<evidence type="ECO:0000259" key="1">
    <source>
        <dbReference type="PROSITE" id="PS50164"/>
    </source>
</evidence>
<dbReference type="InterPro" id="IPR015927">
    <property type="entry name" value="Peptidase_S24_S26A/B/C"/>
</dbReference>
<dbReference type="CDD" id="cd06529">
    <property type="entry name" value="S24_LexA-like"/>
    <property type="match status" value="1"/>
</dbReference>
<dbReference type="InterPro" id="IPR039418">
    <property type="entry name" value="LexA-like"/>
</dbReference>
<gene>
    <name evidence="2" type="ORF">FIA58_004620</name>
</gene>
<dbReference type="PROSITE" id="PS50164">
    <property type="entry name" value="GIY_YIG"/>
    <property type="match status" value="1"/>
</dbReference>
<dbReference type="InterPro" id="IPR000305">
    <property type="entry name" value="GIY-YIG_endonuc"/>
</dbReference>
<dbReference type="Proteomes" id="UP000817854">
    <property type="component" value="Unassembled WGS sequence"/>
</dbReference>
<dbReference type="Gene3D" id="2.10.109.10">
    <property type="entry name" value="Umud Fragment, subunit A"/>
    <property type="match status" value="1"/>
</dbReference>
<dbReference type="SUPFAM" id="SSF82771">
    <property type="entry name" value="GIY-YIG endonuclease"/>
    <property type="match status" value="1"/>
</dbReference>
<comment type="caution">
    <text evidence="2">The sequence shown here is derived from an EMBL/GenBank/DDBJ whole genome shotgun (WGS) entry which is preliminary data.</text>
</comment>
<evidence type="ECO:0000313" key="2">
    <source>
        <dbReference type="EMBL" id="NHN24955.1"/>
    </source>
</evidence>
<proteinExistence type="predicted"/>